<evidence type="ECO:0000256" key="4">
    <source>
        <dbReference type="ARBA" id="ARBA00012745"/>
    </source>
</evidence>
<dbReference type="Pfam" id="PF03331">
    <property type="entry name" value="LpxC"/>
    <property type="match status" value="1"/>
</dbReference>
<dbReference type="SUPFAM" id="SSF54211">
    <property type="entry name" value="Ribosomal protein S5 domain 2-like"/>
    <property type="match status" value="2"/>
</dbReference>
<keyword evidence="9 12" id="KW-0862">Zinc</keyword>
<evidence type="ECO:0000256" key="7">
    <source>
        <dbReference type="ARBA" id="ARBA00022723"/>
    </source>
</evidence>
<proteinExistence type="inferred from homology"/>
<organism evidence="13">
    <name type="scientific">Phascolarctobacterium faecium</name>
    <dbReference type="NCBI Taxonomy" id="33025"/>
    <lineage>
        <taxon>Bacteria</taxon>
        <taxon>Bacillati</taxon>
        <taxon>Bacillota</taxon>
        <taxon>Negativicutes</taxon>
        <taxon>Acidaminococcales</taxon>
        <taxon>Acidaminococcaceae</taxon>
        <taxon>Phascolarctobacterium</taxon>
    </lineage>
</organism>
<comment type="similarity">
    <text evidence="12">Belongs to the LpxC family.</text>
</comment>
<dbReference type="HOGENOM" id="CLU_046528_1_0_9"/>
<evidence type="ECO:0000256" key="2">
    <source>
        <dbReference type="ARBA" id="ARBA00002923"/>
    </source>
</evidence>
<evidence type="ECO:0000256" key="10">
    <source>
        <dbReference type="ARBA" id="ARBA00023098"/>
    </source>
</evidence>
<feature type="active site" description="Proton donor" evidence="12">
    <location>
        <position position="261"/>
    </location>
</feature>
<dbReference type="HAMAP" id="MF_00388">
    <property type="entry name" value="LpxC"/>
    <property type="match status" value="1"/>
</dbReference>
<comment type="cofactor">
    <cofactor evidence="1 12">
        <name>Zn(2+)</name>
        <dbReference type="ChEBI" id="CHEBI:29105"/>
    </cofactor>
</comment>
<feature type="binding site" evidence="12">
    <location>
        <position position="235"/>
    </location>
    <ligand>
        <name>Zn(2+)</name>
        <dbReference type="ChEBI" id="CHEBI:29105"/>
    </ligand>
</feature>
<dbReference type="NCBIfam" id="TIGR00325">
    <property type="entry name" value="lpxC"/>
    <property type="match status" value="1"/>
</dbReference>
<keyword evidence="5 12" id="KW-0444">Lipid biosynthesis</keyword>
<dbReference type="PANTHER" id="PTHR33694">
    <property type="entry name" value="UDP-3-O-ACYL-N-ACETYLGLUCOSAMINE DEACETYLASE 1, MITOCHONDRIAL-RELATED"/>
    <property type="match status" value="1"/>
</dbReference>
<dbReference type="GO" id="GO:0103117">
    <property type="term" value="F:UDP-3-O-acyl-N-acetylglucosamine deacetylase activity"/>
    <property type="evidence" value="ECO:0007669"/>
    <property type="project" value="UniProtKB-UniRule"/>
</dbReference>
<dbReference type="GO" id="GO:0016020">
    <property type="term" value="C:membrane"/>
    <property type="evidence" value="ECO:0007669"/>
    <property type="project" value="GOC"/>
</dbReference>
<comment type="caution">
    <text evidence="13">The sequence shown here is derived from an EMBL/GenBank/DDBJ whole genome shotgun (WGS) entry which is preliminary data.</text>
</comment>
<evidence type="ECO:0000256" key="1">
    <source>
        <dbReference type="ARBA" id="ARBA00001947"/>
    </source>
</evidence>
<protein>
    <recommendedName>
        <fullName evidence="4 12">UDP-3-O-acyl-N-acetylglucosamine deacetylase</fullName>
        <shortName evidence="12">UDP-3-O-acyl-GlcNAc deacetylase</shortName>
        <ecNumber evidence="4 12">3.5.1.108</ecNumber>
    </recommendedName>
    <alternativeName>
        <fullName evidence="12">UDP-3-O-[R-3-hydroxymyristoyl]-N-acetylglucosamine deacetylase</fullName>
    </alternativeName>
</protein>
<dbReference type="EC" id="3.5.1.108" evidence="4 12"/>
<gene>
    <name evidence="12" type="primary">lpxC</name>
    <name evidence="13" type="ORF">BN533_01301</name>
</gene>
<comment type="pathway">
    <text evidence="3 12">Glycolipid biosynthesis; lipid IV(A) biosynthesis; lipid IV(A) from (3R)-3-hydroxytetradecanoyl-[acyl-carrier-protein] and UDP-N-acetyl-alpha-D-glucosamine: step 2/6.</text>
</comment>
<dbReference type="AlphaFoldDB" id="R6II61"/>
<comment type="catalytic activity">
    <reaction evidence="11 12">
        <text>a UDP-3-O-[(3R)-3-hydroxyacyl]-N-acetyl-alpha-D-glucosamine + H2O = a UDP-3-O-[(3R)-3-hydroxyacyl]-alpha-D-glucosamine + acetate</text>
        <dbReference type="Rhea" id="RHEA:67816"/>
        <dbReference type="ChEBI" id="CHEBI:15377"/>
        <dbReference type="ChEBI" id="CHEBI:30089"/>
        <dbReference type="ChEBI" id="CHEBI:137740"/>
        <dbReference type="ChEBI" id="CHEBI:173225"/>
        <dbReference type="EC" id="3.5.1.108"/>
    </reaction>
</comment>
<keyword evidence="7 12" id="KW-0479">Metal-binding</keyword>
<dbReference type="UniPathway" id="UPA00359">
    <property type="reaction ID" value="UER00478"/>
</dbReference>
<feature type="binding site" evidence="12">
    <location>
        <position position="80"/>
    </location>
    <ligand>
        <name>Zn(2+)</name>
        <dbReference type="ChEBI" id="CHEBI:29105"/>
    </ligand>
</feature>
<evidence type="ECO:0000256" key="11">
    <source>
        <dbReference type="ARBA" id="ARBA00024535"/>
    </source>
</evidence>
<dbReference type="InterPro" id="IPR004463">
    <property type="entry name" value="UDP-acyl_GlcNac_deAcase"/>
</dbReference>
<evidence type="ECO:0000313" key="13">
    <source>
        <dbReference type="EMBL" id="CDB46244.1"/>
    </source>
</evidence>
<keyword evidence="6 12" id="KW-0441">Lipid A biosynthesis</keyword>
<evidence type="ECO:0000256" key="5">
    <source>
        <dbReference type="ARBA" id="ARBA00022516"/>
    </source>
</evidence>
<dbReference type="InterPro" id="IPR011334">
    <property type="entry name" value="UDP-acyl_GlcNac_deAcase_C"/>
</dbReference>
<dbReference type="Gene3D" id="3.30.1700.10">
    <property type="entry name" value="lpxc deacetylase, domain 2"/>
    <property type="match status" value="1"/>
</dbReference>
<comment type="function">
    <text evidence="2 12">Catalyzes the hydrolysis of UDP-3-O-myristoyl-N-acetylglucosamine to form UDP-3-O-myristoylglucosamine and acetate, the committed step in lipid A biosynthesis.</text>
</comment>
<dbReference type="EMBL" id="CBDS010000079">
    <property type="protein sequence ID" value="CDB46244.1"/>
    <property type="molecule type" value="Genomic_DNA"/>
</dbReference>
<evidence type="ECO:0000256" key="8">
    <source>
        <dbReference type="ARBA" id="ARBA00022801"/>
    </source>
</evidence>
<dbReference type="GO" id="GO:0009245">
    <property type="term" value="P:lipid A biosynthetic process"/>
    <property type="evidence" value="ECO:0007669"/>
    <property type="project" value="UniProtKB-UniRule"/>
</dbReference>
<accession>R6II61</accession>
<keyword evidence="8 12" id="KW-0378">Hydrolase</keyword>
<evidence type="ECO:0000256" key="6">
    <source>
        <dbReference type="ARBA" id="ARBA00022556"/>
    </source>
</evidence>
<dbReference type="GO" id="GO:0046872">
    <property type="term" value="F:metal ion binding"/>
    <property type="evidence" value="ECO:0007669"/>
    <property type="project" value="UniProtKB-KW"/>
</dbReference>
<dbReference type="STRING" id="1262914.BN533_01301"/>
<dbReference type="InterPro" id="IPR020568">
    <property type="entry name" value="Ribosomal_Su5_D2-typ_SF"/>
</dbReference>
<reference evidence="13" key="1">
    <citation type="submission" date="2012-11" db="EMBL/GenBank/DDBJ databases">
        <title>Dependencies among metagenomic species, viruses, plasmids and units of genetic variation.</title>
        <authorList>
            <person name="Nielsen H.B."/>
            <person name="Almeida M."/>
            <person name="Juncker A.S."/>
            <person name="Rasmussen S."/>
            <person name="Li J."/>
            <person name="Sunagawa S."/>
            <person name="Plichta D."/>
            <person name="Gautier L."/>
            <person name="Le Chatelier E."/>
            <person name="Peletier E."/>
            <person name="Bonde I."/>
            <person name="Nielsen T."/>
            <person name="Manichanh C."/>
            <person name="Arumugam M."/>
            <person name="Batto J."/>
            <person name="Santos M.B.Q.D."/>
            <person name="Blom N."/>
            <person name="Borruel N."/>
            <person name="Burgdorf K.S."/>
            <person name="Boumezbeur F."/>
            <person name="Casellas F."/>
            <person name="Dore J."/>
            <person name="Guarner F."/>
            <person name="Hansen T."/>
            <person name="Hildebrand F."/>
            <person name="Kaas R.S."/>
            <person name="Kennedy S."/>
            <person name="Kristiansen K."/>
            <person name="Kultima J.R."/>
            <person name="Leonard P."/>
            <person name="Levenez F."/>
            <person name="Lund O."/>
            <person name="Moumen B."/>
            <person name="Le Paslier D."/>
            <person name="Pons N."/>
            <person name="Pedersen O."/>
            <person name="Prifti E."/>
            <person name="Qin J."/>
            <person name="Raes J."/>
            <person name="Tap J."/>
            <person name="Tims S."/>
            <person name="Ussery D.W."/>
            <person name="Yamada T."/>
            <person name="MetaHit consortium"/>
            <person name="Renault P."/>
            <person name="Sicheritz-Ponten T."/>
            <person name="Bork P."/>
            <person name="Wang J."/>
            <person name="Brunak S."/>
            <person name="Ehrlich S.D."/>
        </authorList>
    </citation>
    <scope>NUCLEOTIDE SEQUENCE [LARGE SCALE GENOMIC DNA]</scope>
</reference>
<keyword evidence="10 12" id="KW-0443">Lipid metabolism</keyword>
<dbReference type="PANTHER" id="PTHR33694:SF1">
    <property type="entry name" value="UDP-3-O-ACYL-N-ACETYLGLUCOSAMINE DEACETYLASE 1, MITOCHONDRIAL-RELATED"/>
    <property type="match status" value="1"/>
</dbReference>
<dbReference type="eggNOG" id="COG0774">
    <property type="taxonomic scope" value="Bacteria"/>
</dbReference>
<name>R6II61_9FIRM</name>
<dbReference type="InterPro" id="IPR015870">
    <property type="entry name" value="UDP-acyl_N-AcGlcN_deAcase_N"/>
</dbReference>
<feature type="binding site" evidence="12">
    <location>
        <position position="239"/>
    </location>
    <ligand>
        <name>Zn(2+)</name>
        <dbReference type="ChEBI" id="CHEBI:29105"/>
    </ligand>
</feature>
<evidence type="ECO:0000256" key="9">
    <source>
        <dbReference type="ARBA" id="ARBA00022833"/>
    </source>
</evidence>
<dbReference type="Gene3D" id="3.30.230.20">
    <property type="entry name" value="lpxc deacetylase, domain 1"/>
    <property type="match status" value="1"/>
</dbReference>
<evidence type="ECO:0000256" key="3">
    <source>
        <dbReference type="ARBA" id="ARBA00005002"/>
    </source>
</evidence>
<sequence>MKEIMQQTLAAPIACSGIGLHSGKEVAMKLLPGKENTGIVFVRTDLSGHPEIQVLAENVSSTVKATTVSENGTEVFTVEHLMAAFSMMGIDNCRIEMSAPEPPVTDGSAAVFCELILQAGRIRQSEPRKIYAVDRAFSVYEDDKYITIQPYDGYRISFVSVNAHPALGTQYFDIELTEEKFLQEIAAARTVGFMSEIKQMQQMGLGLGGSIENVVIFDDDKILSETRFDNELIRHKILDVIGDLYLLGHLRGHIIAVKSGHAFNSCLAKQIQAYRIKEEK</sequence>
<evidence type="ECO:0000256" key="12">
    <source>
        <dbReference type="HAMAP-Rule" id="MF_00388"/>
    </source>
</evidence>